<dbReference type="Gene3D" id="3.40.50.1820">
    <property type="entry name" value="alpha/beta hydrolase"/>
    <property type="match status" value="1"/>
</dbReference>
<dbReference type="PANTHER" id="PTHR11731:SF193">
    <property type="entry name" value="DIPEPTIDYL PEPTIDASE 9"/>
    <property type="match status" value="1"/>
</dbReference>
<protein>
    <submittedName>
        <fullName evidence="3">Peptidase S9</fullName>
    </submittedName>
</protein>
<dbReference type="Pfam" id="PF00326">
    <property type="entry name" value="Peptidase_S9"/>
    <property type="match status" value="1"/>
</dbReference>
<dbReference type="EMBL" id="BMLV01000001">
    <property type="protein sequence ID" value="GGP01221.1"/>
    <property type="molecule type" value="Genomic_DNA"/>
</dbReference>
<dbReference type="Proteomes" id="UP000620064">
    <property type="component" value="Unassembled WGS sequence"/>
</dbReference>
<feature type="region of interest" description="Disordered" evidence="1">
    <location>
        <begin position="223"/>
        <end position="252"/>
    </location>
</feature>
<evidence type="ECO:0000313" key="4">
    <source>
        <dbReference type="Proteomes" id="UP000620064"/>
    </source>
</evidence>
<keyword evidence="4" id="KW-1185">Reference proteome</keyword>
<name>A0ABQ2NFL6_9FLAO</name>
<organism evidence="3 4">
    <name type="scientific">Cloacibacterium rupense</name>
    <dbReference type="NCBI Taxonomy" id="517423"/>
    <lineage>
        <taxon>Bacteria</taxon>
        <taxon>Pseudomonadati</taxon>
        <taxon>Bacteroidota</taxon>
        <taxon>Flavobacteriia</taxon>
        <taxon>Flavobacteriales</taxon>
        <taxon>Weeksellaceae</taxon>
    </lineage>
</organism>
<evidence type="ECO:0000256" key="1">
    <source>
        <dbReference type="SAM" id="MobiDB-lite"/>
    </source>
</evidence>
<proteinExistence type="predicted"/>
<dbReference type="PANTHER" id="PTHR11731">
    <property type="entry name" value="PROTEASE FAMILY S9B,C DIPEPTIDYL-PEPTIDASE IV-RELATED"/>
    <property type="match status" value="1"/>
</dbReference>
<comment type="caution">
    <text evidence="3">The sequence shown here is derived from an EMBL/GenBank/DDBJ whole genome shotgun (WGS) entry which is preliminary data.</text>
</comment>
<sequence length="966" mass="110844">MASSYKNSIMLKLRPLILCTFLLIINYISAQKKPLDHSVYDAWQSVGSRLMSNDGKWLGYYVDVQEGDGNLYLYSTTQKTQQKFPRASKLFFTSDSKFALFTVKPFYKDIKAVKDKKLKKDKLTKDSLYIVNLSTQKTEKLANIKSYKAPLKGGSFIAYLLENLKDKSSDAAKDDDKEDAKEDDDKNIKPSELVVVNLATGKKQSFQNVVKYQFSENGKQLAFVTQKPEEKKDPKDKDKEKDKPKDKSQPKKYALQSVNLVNLENFGVNKLIEEEGSFAQLTFDQSGTQFALTGTTSAENDLVKDYHLYYFSKNKKAVLNQKSPKMPKDWVISEYQAPNFSKDGKQLYFGVAPKPIAKDTALIVNDHAILDVWSYKDDYLKTIQLKNLNKDLKKSYDAVLQTEKPETLTALSHPKMDSIAIINEGNAPYSLGISNNDSRADFQWTGVEKKTYYLVNNISGEATEFLKNHNGIIYPSPLGKFMVYFNRENGNWYAYDIDKKSTTQLNKGLAVKFTDEEFDMPDYPNAYGLEGFTDKDYSVIIKDRYDLWEFFLDGKTAPKNITNGFGRKNKISFDTYQLDKDIRSFNRTNDMYLFAFNEDNKQSGIFKTKIATSKNPELLQMGDFYGYKNLVKAKNAEVYTYTKETYQQAPNVYISDHFKTENKISDINPQQSQYNWGSTELISWTTPKGYPSKGILYKPEDFDPNKKYPMIVYFYEKLSDGLNRYIAPAPTPSRLNISYFVSNGYLVFAPDISYEDGHPGPSAVEYINSGVEYLKKNSWVNGKKIGIQGQSWGGYQVSYLITQNDLYAAAWAGAPVVNMTSAYGGIRWSSGMNRQFQYEKSQSRIGKTLWEAPELYLENSPLFHLDKVTTPVVIMSNDKDGAVPWYQGIEMFTALRRLDKKVWLLNYNNDDHNLTKRQNKKDIQIREQQFFDYYLKDTKAPVWMTRGIPSTLKGKDWGFELTDEKP</sequence>
<dbReference type="SUPFAM" id="SSF82171">
    <property type="entry name" value="DPP6 N-terminal domain-like"/>
    <property type="match status" value="1"/>
</dbReference>
<dbReference type="InterPro" id="IPR029058">
    <property type="entry name" value="AB_hydrolase_fold"/>
</dbReference>
<evidence type="ECO:0000313" key="3">
    <source>
        <dbReference type="EMBL" id="GGP01221.1"/>
    </source>
</evidence>
<evidence type="ECO:0000259" key="2">
    <source>
        <dbReference type="Pfam" id="PF00326"/>
    </source>
</evidence>
<dbReference type="InterPro" id="IPR050278">
    <property type="entry name" value="Serine_Prot_S9B/DPPIV"/>
</dbReference>
<feature type="domain" description="Peptidase S9 prolyl oligopeptidase catalytic" evidence="2">
    <location>
        <begin position="765"/>
        <end position="937"/>
    </location>
</feature>
<accession>A0ABQ2NFL6</accession>
<reference evidence="4" key="1">
    <citation type="journal article" date="2019" name="Int. J. Syst. Evol. Microbiol.">
        <title>The Global Catalogue of Microorganisms (GCM) 10K type strain sequencing project: providing services to taxonomists for standard genome sequencing and annotation.</title>
        <authorList>
            <consortium name="The Broad Institute Genomics Platform"/>
            <consortium name="The Broad Institute Genome Sequencing Center for Infectious Disease"/>
            <person name="Wu L."/>
            <person name="Ma J."/>
        </authorList>
    </citation>
    <scope>NUCLEOTIDE SEQUENCE [LARGE SCALE GENOMIC DNA]</scope>
    <source>
        <strain evidence="4">CGMCC 1.7656</strain>
    </source>
</reference>
<feature type="compositionally biased region" description="Basic and acidic residues" evidence="1">
    <location>
        <begin position="227"/>
        <end position="249"/>
    </location>
</feature>
<gene>
    <name evidence="3" type="ORF">GCM10010992_00950</name>
</gene>
<dbReference type="InterPro" id="IPR001375">
    <property type="entry name" value="Peptidase_S9_cat"/>
</dbReference>
<dbReference type="SUPFAM" id="SSF53474">
    <property type="entry name" value="alpha/beta-Hydrolases"/>
    <property type="match status" value="1"/>
</dbReference>